<dbReference type="RefSeq" id="WP_121927672.1">
    <property type="nucleotide sequence ID" value="NZ_CP068291.1"/>
</dbReference>
<feature type="transmembrane region" description="Helical" evidence="1">
    <location>
        <begin position="153"/>
        <end position="174"/>
    </location>
</feature>
<evidence type="ECO:0000313" key="3">
    <source>
        <dbReference type="EMBL" id="RMB62646.1"/>
    </source>
</evidence>
<feature type="transmembrane region" description="Helical" evidence="1">
    <location>
        <begin position="231"/>
        <end position="253"/>
    </location>
</feature>
<feature type="transmembrane region" description="Helical" evidence="1">
    <location>
        <begin position="18"/>
        <end position="40"/>
    </location>
</feature>
<reference evidence="3 4" key="1">
    <citation type="submission" date="2018-10" db="EMBL/GenBank/DDBJ databases">
        <title>Corynebacterium macginleyi genome sequencing and assembly of the type strain and two clinical samples.</title>
        <authorList>
            <person name="Bernier A.-M."/>
            <person name="Bernard K."/>
        </authorList>
    </citation>
    <scope>NUCLEOTIDE SEQUENCE [LARGE SCALE GENOMIC DNA]</scope>
    <source>
        <strain evidence="3 4">NML 120205</strain>
    </source>
</reference>
<keyword evidence="1" id="KW-1133">Transmembrane helix</keyword>
<evidence type="ECO:0000313" key="2">
    <source>
        <dbReference type="EMBL" id="MBM0244328.1"/>
    </source>
</evidence>
<feature type="transmembrane region" description="Helical" evidence="1">
    <location>
        <begin position="60"/>
        <end position="86"/>
    </location>
</feature>
<feature type="transmembrane region" description="Helical" evidence="1">
    <location>
        <begin position="107"/>
        <end position="128"/>
    </location>
</feature>
<comment type="caution">
    <text evidence="3">The sequence shown here is derived from an EMBL/GenBank/DDBJ whole genome shotgun (WGS) entry which is preliminary data.</text>
</comment>
<dbReference type="Proteomes" id="UP000270649">
    <property type="component" value="Unassembled WGS sequence"/>
</dbReference>
<name>A0A3M0GZ91_9CORY</name>
<dbReference type="EMBL" id="JAACBX020000002">
    <property type="protein sequence ID" value="MBM0244328.1"/>
    <property type="molecule type" value="Genomic_DNA"/>
</dbReference>
<sequence length="258" mass="28158">MVNILKSEWVKLSTTGSFWWTTALFFLSSWGWAGISASFMQPLEPEAVDMGFQPVSPESTVIFLLTLGLPLLMIQATMLVTTEYRFGTHAITFMASPRRWSVAVAKLVLYAVIAAVLTFIGVVGAYLLTDLLADSSISANFDPWNDEVGREQLWKYPLAAALVVAFAQGIGMLIRQTAGSVALGLILYLGVDQIVGMMPVVGDKIGGFMPFTAFQNWLSNTPVDNKLWTEAAGSGVVFFIWVAVLWALGVLVVHKRDA</sequence>
<dbReference type="Proteomes" id="UP001518680">
    <property type="component" value="Unassembled WGS sequence"/>
</dbReference>
<accession>A0A3M0GZ91</accession>
<protein>
    <submittedName>
        <fullName evidence="3">ABC transporter permease</fullName>
    </submittedName>
</protein>
<gene>
    <name evidence="3" type="ORF">D9543_04875</name>
    <name evidence="2" type="ORF">GWO63_008690</name>
</gene>
<keyword evidence="1" id="KW-0812">Transmembrane</keyword>
<feature type="transmembrane region" description="Helical" evidence="1">
    <location>
        <begin position="181"/>
        <end position="201"/>
    </location>
</feature>
<proteinExistence type="predicted"/>
<keyword evidence="1" id="KW-0472">Membrane</keyword>
<reference evidence="2 5" key="2">
    <citation type="submission" date="2021-01" db="EMBL/GenBank/DDBJ databases">
        <title>Complete genome sequences of Corynebacterium macginleyi strains isolated from infectious keratitis.</title>
        <authorList>
            <person name="Sagerfors S."/>
            <person name="Poehlein A."/>
            <person name="Soderquist B."/>
            <person name="Bruggemann H."/>
        </authorList>
    </citation>
    <scope>NUCLEOTIDE SEQUENCE [LARGE SCALE GENOMIC DNA]</scope>
    <source>
        <strain evidence="2 5">12T220</strain>
    </source>
</reference>
<evidence type="ECO:0000313" key="5">
    <source>
        <dbReference type="Proteomes" id="UP001518680"/>
    </source>
</evidence>
<organism evidence="3 4">
    <name type="scientific">Corynebacterium macginleyi</name>
    <dbReference type="NCBI Taxonomy" id="38290"/>
    <lineage>
        <taxon>Bacteria</taxon>
        <taxon>Bacillati</taxon>
        <taxon>Actinomycetota</taxon>
        <taxon>Actinomycetes</taxon>
        <taxon>Mycobacteriales</taxon>
        <taxon>Corynebacteriaceae</taxon>
        <taxon>Corynebacterium</taxon>
    </lineage>
</organism>
<dbReference type="EMBL" id="REGC01000004">
    <property type="protein sequence ID" value="RMB62646.1"/>
    <property type="molecule type" value="Genomic_DNA"/>
</dbReference>
<dbReference type="AlphaFoldDB" id="A0A3M0GZ91"/>
<keyword evidence="5" id="KW-1185">Reference proteome</keyword>
<evidence type="ECO:0000256" key="1">
    <source>
        <dbReference type="SAM" id="Phobius"/>
    </source>
</evidence>
<evidence type="ECO:0000313" key="4">
    <source>
        <dbReference type="Proteomes" id="UP000270649"/>
    </source>
</evidence>